<reference evidence="1" key="1">
    <citation type="submission" date="2019-11" db="EMBL/GenBank/DDBJ databases">
        <title>Genomic insights into an expanded diversity of filamentous marine cyanobacteria reveals the extraordinary biosynthetic potential of Moorea and Okeania.</title>
        <authorList>
            <person name="Ferreira Leao T."/>
            <person name="Wang M."/>
            <person name="Moss N."/>
            <person name="Da Silva R."/>
            <person name="Sanders J."/>
            <person name="Nurk S."/>
            <person name="Gurevich A."/>
            <person name="Humphrey G."/>
            <person name="Reher R."/>
            <person name="Zhu Q."/>
            <person name="Belda-Ferre P."/>
            <person name="Glukhov E."/>
            <person name="Rex R."/>
            <person name="Dorrestein P.C."/>
            <person name="Knight R."/>
            <person name="Pevzner P."/>
            <person name="Gerwick W.H."/>
            <person name="Gerwick L."/>
        </authorList>
    </citation>
    <scope>NUCLEOTIDE SEQUENCE</scope>
    <source>
        <strain evidence="1">SIO1C4</strain>
    </source>
</reference>
<dbReference type="Gene3D" id="2.60.120.560">
    <property type="entry name" value="Exo-inulinase, domain 1"/>
    <property type="match status" value="1"/>
</dbReference>
<gene>
    <name evidence="1" type="ORF">F6J89_11755</name>
</gene>
<accession>A0A6B3N597</accession>
<sequence length="710" mass="78863">MKTQQLPPKYTEQIKTTKKSLTDSFSDNRAAGKTIGTRSPNGEVRKGVDIEKQIAVDNGALRLQPLLTPAWGRQGIAYGPYTRTNGLAFAVFLLNGHNTSQMERIESLKGRIHRWIVGPEVDKPAKRLWRWASSKHKKWMLRRLLWWIRSTSKISKHFKPIKLPSIDENLAVGWFPQEVPTNPLVEGNSFIVHATGSENGELWTTVGKHLLSAFKGLQNLQIYYIVVLREKGAAYYAASVPNAHGLAAYPNMRPIAIDPFHEDATVYAGVYQSVLGQCGFRVDTRVYGTQIAQIPEIGAWYGTAQAADDLIGDGLLAGAQADKGGCWDVYQGTYQLTANGAQATEMHSLAVLESSTPSGVIHLLIETSAKVTDARLLWRVQDHKHFWSILADGEQCKLQIQDNGKWETLAVSDLWYLQPSALNSLQILDDGETFSLYLNGKLLFNKRFTDSRLQNATGVGIGAIKANSNLYFRSFEAHPRSIPIPSSLKLGSPWMVEGKKIVIAEDFAGSSGELMGKTTTIGGKSWHKQMGVGVIELTGNSTAKVRADAKNHNPGRTAYTVDWDHHNFVDLQVEIVPPGARRGQGEKGRSGLIFWQDANNYMIINNWLDDCYGGASISSFFYLNGFEELYDAVWTNVGGRVYWGIPHKLRTVFDGMNYTTFVNDEPVLYRALTDVYPDAMPLSINRIGIVANWEWGNDTGSVLKNLVAKV</sequence>
<name>A0A6B3N597_9CYAN</name>
<dbReference type="EMBL" id="JAAHFQ010000192">
    <property type="protein sequence ID" value="NER28279.1"/>
    <property type="molecule type" value="Genomic_DNA"/>
</dbReference>
<comment type="caution">
    <text evidence="1">The sequence shown here is derived from an EMBL/GenBank/DDBJ whole genome shotgun (WGS) entry which is preliminary data.</text>
</comment>
<dbReference type="AlphaFoldDB" id="A0A6B3N597"/>
<evidence type="ECO:0000313" key="1">
    <source>
        <dbReference type="EMBL" id="NER28279.1"/>
    </source>
</evidence>
<proteinExistence type="predicted"/>
<organism evidence="1">
    <name type="scientific">Symploca sp. SIO1C4</name>
    <dbReference type="NCBI Taxonomy" id="2607765"/>
    <lineage>
        <taxon>Bacteria</taxon>
        <taxon>Bacillati</taxon>
        <taxon>Cyanobacteriota</taxon>
        <taxon>Cyanophyceae</taxon>
        <taxon>Coleofasciculales</taxon>
        <taxon>Coleofasciculaceae</taxon>
        <taxon>Symploca</taxon>
    </lineage>
</organism>
<protein>
    <submittedName>
        <fullName evidence="1">Nucleotide-binding protein</fullName>
    </submittedName>
</protein>